<feature type="transmembrane region" description="Helical" evidence="1">
    <location>
        <begin position="66"/>
        <end position="87"/>
    </location>
</feature>
<name>A0A399F5E6_9DEIN</name>
<dbReference type="RefSeq" id="WP_119313634.1">
    <property type="nucleotide sequence ID" value="NZ_QXDL01000008.1"/>
</dbReference>
<feature type="transmembrane region" description="Helical" evidence="1">
    <location>
        <begin position="35"/>
        <end position="54"/>
    </location>
</feature>
<dbReference type="Proteomes" id="UP000265715">
    <property type="component" value="Unassembled WGS sequence"/>
</dbReference>
<accession>A0A399F5E6</accession>
<keyword evidence="1" id="KW-1133">Transmembrane helix</keyword>
<evidence type="ECO:0000313" key="2">
    <source>
        <dbReference type="EMBL" id="RIH90499.1"/>
    </source>
</evidence>
<organism evidence="2 3">
    <name type="scientific">Calidithermus terrae</name>
    <dbReference type="NCBI Taxonomy" id="1408545"/>
    <lineage>
        <taxon>Bacteria</taxon>
        <taxon>Thermotogati</taxon>
        <taxon>Deinococcota</taxon>
        <taxon>Deinococci</taxon>
        <taxon>Thermales</taxon>
        <taxon>Thermaceae</taxon>
        <taxon>Calidithermus</taxon>
    </lineage>
</organism>
<keyword evidence="1" id="KW-0472">Membrane</keyword>
<dbReference type="AlphaFoldDB" id="A0A399F5E6"/>
<protein>
    <submittedName>
        <fullName evidence="2">Uncharacterized protein</fullName>
    </submittedName>
</protein>
<dbReference type="EMBL" id="QXDL01000008">
    <property type="protein sequence ID" value="RIH90499.1"/>
    <property type="molecule type" value="Genomic_DNA"/>
</dbReference>
<keyword evidence="3" id="KW-1185">Reference proteome</keyword>
<comment type="caution">
    <text evidence="2">The sequence shown here is derived from an EMBL/GenBank/DDBJ whole genome shotgun (WGS) entry which is preliminary data.</text>
</comment>
<sequence>MLWVVLIVAALLVVMSLWLRHNAREDEFTRGLRRQGLEYGAMAVFGLAVGAAAWGEISGVDAARPYAVGAVLAILGLNLGELLYAWWRLRR</sequence>
<keyword evidence="1" id="KW-0812">Transmembrane</keyword>
<evidence type="ECO:0000313" key="3">
    <source>
        <dbReference type="Proteomes" id="UP000265715"/>
    </source>
</evidence>
<proteinExistence type="predicted"/>
<evidence type="ECO:0000256" key="1">
    <source>
        <dbReference type="SAM" id="Phobius"/>
    </source>
</evidence>
<gene>
    <name evidence="2" type="ORF">Mterra_00385</name>
</gene>
<reference evidence="2 3" key="1">
    <citation type="submission" date="2018-08" db="EMBL/GenBank/DDBJ databases">
        <title>Meiothermus terrae DSM 26712 genome sequencing project.</title>
        <authorList>
            <person name="Da Costa M.S."/>
            <person name="Albuquerque L."/>
            <person name="Raposo P."/>
            <person name="Froufe H.J.C."/>
            <person name="Barroso C.S."/>
            <person name="Egas C."/>
        </authorList>
    </citation>
    <scope>NUCLEOTIDE SEQUENCE [LARGE SCALE GENOMIC DNA]</scope>
    <source>
        <strain evidence="2 3">DSM 26712</strain>
    </source>
</reference>
<feature type="transmembrane region" description="Helical" evidence="1">
    <location>
        <begin position="6"/>
        <end position="23"/>
    </location>
</feature>